<dbReference type="InterPro" id="IPR042230">
    <property type="entry name" value="CusF_sf"/>
</dbReference>
<dbReference type="AlphaFoldDB" id="A0A381XLV8"/>
<dbReference type="Pfam" id="PF02630">
    <property type="entry name" value="SCO1-SenC"/>
    <property type="match status" value="1"/>
</dbReference>
<dbReference type="InterPro" id="IPR021647">
    <property type="entry name" value="CusF_Ec"/>
</dbReference>
<name>A0A381XLV8_9ZZZZ</name>
<dbReference type="InterPro" id="IPR036249">
    <property type="entry name" value="Thioredoxin-like_sf"/>
</dbReference>
<dbReference type="Gene3D" id="3.40.30.10">
    <property type="entry name" value="Glutaredoxin"/>
    <property type="match status" value="1"/>
</dbReference>
<accession>A0A381XLV8</accession>
<dbReference type="Pfam" id="PF11604">
    <property type="entry name" value="CusF_Ec"/>
    <property type="match status" value="1"/>
</dbReference>
<protein>
    <recommendedName>
        <fullName evidence="3">Thioredoxin domain-containing protein</fullName>
    </recommendedName>
</protein>
<sequence length="281" mass="32291">MNMRKVFYSYVCLFLFSCGVAEKSYSVKGVIHDINISEKLIIIDHDTIPDLMMPMIMPFTVKHVSQLDDLSIGDSVHFNFVWADTFTYARDFKIVGKGKLPDYEDNEFFEDDEYSERKIGEIIDDVTLLDLEGSEVKLSNSDGNYRFISFIFTRCPMPNMCPAVLIKNNYLVQSFSDRDDIDLIIVSFDYKYDTPTVLNEFYGPTIADHKNWHVWSSTGKVSDVYRLTKQVGCEFWGVDENNIGHNLRSVLLGPDRKILGIWPGTDWKAGEVKNAIQVLIQ</sequence>
<evidence type="ECO:0000313" key="2">
    <source>
        <dbReference type="EMBL" id="SVA65580.1"/>
    </source>
</evidence>
<evidence type="ECO:0008006" key="3">
    <source>
        <dbReference type="Google" id="ProtNLM"/>
    </source>
</evidence>
<gene>
    <name evidence="2" type="ORF">METZ01_LOCUS118434</name>
</gene>
<dbReference type="Gene3D" id="2.40.50.320">
    <property type="entry name" value="Copper binding periplasmic protein CusF"/>
    <property type="match status" value="1"/>
</dbReference>
<organism evidence="2">
    <name type="scientific">marine metagenome</name>
    <dbReference type="NCBI Taxonomy" id="408172"/>
    <lineage>
        <taxon>unclassified sequences</taxon>
        <taxon>metagenomes</taxon>
        <taxon>ecological metagenomes</taxon>
    </lineage>
</organism>
<dbReference type="PROSITE" id="PS51257">
    <property type="entry name" value="PROKAR_LIPOPROTEIN"/>
    <property type="match status" value="1"/>
</dbReference>
<dbReference type="CDD" id="cd02968">
    <property type="entry name" value="SCO"/>
    <property type="match status" value="1"/>
</dbReference>
<proteinExistence type="inferred from homology"/>
<dbReference type="InterPro" id="IPR003782">
    <property type="entry name" value="SCO1/SenC"/>
</dbReference>
<evidence type="ECO:0000256" key="1">
    <source>
        <dbReference type="ARBA" id="ARBA00010996"/>
    </source>
</evidence>
<comment type="similarity">
    <text evidence="1">Belongs to the SCO1/2 family.</text>
</comment>
<reference evidence="2" key="1">
    <citation type="submission" date="2018-05" db="EMBL/GenBank/DDBJ databases">
        <authorList>
            <person name="Lanie J.A."/>
            <person name="Ng W.-L."/>
            <person name="Kazmierczak K.M."/>
            <person name="Andrzejewski T.M."/>
            <person name="Davidsen T.M."/>
            <person name="Wayne K.J."/>
            <person name="Tettelin H."/>
            <person name="Glass J.I."/>
            <person name="Rusch D."/>
            <person name="Podicherti R."/>
            <person name="Tsui H.-C.T."/>
            <person name="Winkler M.E."/>
        </authorList>
    </citation>
    <scope>NUCLEOTIDE SEQUENCE</scope>
</reference>
<dbReference type="EMBL" id="UINC01015600">
    <property type="protein sequence ID" value="SVA65580.1"/>
    <property type="molecule type" value="Genomic_DNA"/>
</dbReference>
<dbReference type="SUPFAM" id="SSF52833">
    <property type="entry name" value="Thioredoxin-like"/>
    <property type="match status" value="1"/>
</dbReference>